<protein>
    <submittedName>
        <fullName evidence="3">Multiple organellar RNA editing factor 2, chloroplastic-like</fullName>
    </submittedName>
</protein>
<sequence>MEEALGESVQSLAPFTLMNYNHRLDNLFSYHHLSEKNSKWNSDHWLIVIKQRESELKTEAQTLDFFIKILAEAIGSEQEAKERIYIIWSNFPFGFGAEIDEETSNKLKGCPNVLKVLPDYSFDVKDKVSG</sequence>
<keyword evidence="1" id="KW-0809">Transit peptide</keyword>
<dbReference type="PANTHER" id="PTHR31346">
    <property type="entry name" value="MULTIPLE ORGANELLAR RNA EDITING FACTOR 2, CHLOROPLASTIC-RELATED-RELATED"/>
    <property type="match status" value="1"/>
</dbReference>
<comment type="caution">
    <text evidence="3">The sequence shown here is derived from an EMBL/GenBank/DDBJ whole genome shotgun (WGS) entry which is preliminary data.</text>
</comment>
<dbReference type="Gene3D" id="3.30.70.80">
    <property type="entry name" value="Peptidase S8 propeptide/proteinase inhibitor I9"/>
    <property type="match status" value="1"/>
</dbReference>
<dbReference type="Pfam" id="PF21864">
    <property type="entry name" value="MORF_dom"/>
    <property type="match status" value="1"/>
</dbReference>
<dbReference type="GO" id="GO:0080156">
    <property type="term" value="P:mitochondrial mRNA modification"/>
    <property type="evidence" value="ECO:0007669"/>
    <property type="project" value="TreeGrafter"/>
</dbReference>
<dbReference type="EMBL" id="JABWDY010004120">
    <property type="protein sequence ID" value="KAF5205403.1"/>
    <property type="molecule type" value="Genomic_DNA"/>
</dbReference>
<feature type="non-terminal residue" evidence="3">
    <location>
        <position position="1"/>
    </location>
</feature>
<dbReference type="Proteomes" id="UP000554482">
    <property type="component" value="Unassembled WGS sequence"/>
</dbReference>
<name>A0A7J6X7N6_THATH</name>
<dbReference type="AlphaFoldDB" id="A0A7J6X7N6"/>
<evidence type="ECO:0000313" key="3">
    <source>
        <dbReference type="EMBL" id="KAF5205403.1"/>
    </source>
</evidence>
<dbReference type="OrthoDB" id="1913091at2759"/>
<dbReference type="InterPro" id="IPR039206">
    <property type="entry name" value="MORF/ORRM1/DAG-like"/>
</dbReference>
<accession>A0A7J6X7N6</accession>
<dbReference type="InterPro" id="IPR054059">
    <property type="entry name" value="MORF/ORRM1/DAG-like_MORF"/>
</dbReference>
<dbReference type="GO" id="GO:0005739">
    <property type="term" value="C:mitochondrion"/>
    <property type="evidence" value="ECO:0007669"/>
    <property type="project" value="TreeGrafter"/>
</dbReference>
<reference evidence="3 4" key="1">
    <citation type="submission" date="2020-06" db="EMBL/GenBank/DDBJ databases">
        <title>Transcriptomic and genomic resources for Thalictrum thalictroides and T. hernandezii: Facilitating candidate gene discovery in an emerging model plant lineage.</title>
        <authorList>
            <person name="Arias T."/>
            <person name="Riano-Pachon D.M."/>
            <person name="Di Stilio V.S."/>
        </authorList>
    </citation>
    <scope>NUCLEOTIDE SEQUENCE [LARGE SCALE GENOMIC DNA]</scope>
    <source>
        <strain evidence="4">cv. WT478/WT964</strain>
        <tissue evidence="3">Leaves</tissue>
    </source>
</reference>
<evidence type="ECO:0000259" key="2">
    <source>
        <dbReference type="Pfam" id="PF21864"/>
    </source>
</evidence>
<evidence type="ECO:0000256" key="1">
    <source>
        <dbReference type="ARBA" id="ARBA00022946"/>
    </source>
</evidence>
<evidence type="ECO:0000313" key="4">
    <source>
        <dbReference type="Proteomes" id="UP000554482"/>
    </source>
</evidence>
<proteinExistence type="predicted"/>
<dbReference type="GO" id="GO:0016554">
    <property type="term" value="P:cytidine to uridine editing"/>
    <property type="evidence" value="ECO:0007669"/>
    <property type="project" value="InterPro"/>
</dbReference>
<keyword evidence="4" id="KW-1185">Reference proteome</keyword>
<gene>
    <name evidence="3" type="ORF">FRX31_005010</name>
</gene>
<feature type="domain" description="MORF/ORRM1/DAG-like MORF" evidence="2">
    <location>
        <begin position="43"/>
        <end position="128"/>
    </location>
</feature>
<organism evidence="3 4">
    <name type="scientific">Thalictrum thalictroides</name>
    <name type="common">Rue-anemone</name>
    <name type="synonym">Anemone thalictroides</name>
    <dbReference type="NCBI Taxonomy" id="46969"/>
    <lineage>
        <taxon>Eukaryota</taxon>
        <taxon>Viridiplantae</taxon>
        <taxon>Streptophyta</taxon>
        <taxon>Embryophyta</taxon>
        <taxon>Tracheophyta</taxon>
        <taxon>Spermatophyta</taxon>
        <taxon>Magnoliopsida</taxon>
        <taxon>Ranunculales</taxon>
        <taxon>Ranunculaceae</taxon>
        <taxon>Thalictroideae</taxon>
        <taxon>Thalictrum</taxon>
    </lineage>
</organism>
<dbReference type="InterPro" id="IPR037045">
    <property type="entry name" value="S8pro/Inhibitor_I9_sf"/>
</dbReference>